<dbReference type="Proteomes" id="UP001363035">
    <property type="component" value="Unassembled WGS sequence"/>
</dbReference>
<keyword evidence="2" id="KW-1185">Reference proteome</keyword>
<accession>A0ABU8I8A4</accession>
<name>A0ABU8I8A4_9SPHI</name>
<dbReference type="EMBL" id="JAYLLN010000039">
    <property type="protein sequence ID" value="MEI5985959.1"/>
    <property type="molecule type" value="Genomic_DNA"/>
</dbReference>
<sequence>MDIFKAYKFEKPAPEEGLIIVVMSAWFMDRPGTFSSYYNKKEWHPCGIIAGFRY</sequence>
<protein>
    <submittedName>
        <fullName evidence="1">Uncharacterized protein</fullName>
    </submittedName>
</protein>
<organism evidence="1 2">
    <name type="scientific">Sphingobacterium tenebrionis</name>
    <dbReference type="NCBI Taxonomy" id="3111775"/>
    <lineage>
        <taxon>Bacteria</taxon>
        <taxon>Pseudomonadati</taxon>
        <taxon>Bacteroidota</taxon>
        <taxon>Sphingobacteriia</taxon>
        <taxon>Sphingobacteriales</taxon>
        <taxon>Sphingobacteriaceae</taxon>
        <taxon>Sphingobacterium</taxon>
    </lineage>
</organism>
<evidence type="ECO:0000313" key="2">
    <source>
        <dbReference type="Proteomes" id="UP001363035"/>
    </source>
</evidence>
<gene>
    <name evidence="1" type="ORF">VJ786_13725</name>
</gene>
<dbReference type="RefSeq" id="WP_167554333.1">
    <property type="nucleotide sequence ID" value="NZ_JAYLLN010000039.1"/>
</dbReference>
<proteinExistence type="predicted"/>
<evidence type="ECO:0000313" key="1">
    <source>
        <dbReference type="EMBL" id="MEI5985959.1"/>
    </source>
</evidence>
<comment type="caution">
    <text evidence="1">The sequence shown here is derived from an EMBL/GenBank/DDBJ whole genome shotgun (WGS) entry which is preliminary data.</text>
</comment>
<reference evidence="1 2" key="1">
    <citation type="submission" date="2024-01" db="EMBL/GenBank/DDBJ databases">
        <title>Sphingobacterium tenebrionis sp. nov., a novel endophyte isolated from tenebrio molitor intestines.</title>
        <authorList>
            <person name="Zhang C."/>
        </authorList>
    </citation>
    <scope>NUCLEOTIDE SEQUENCE [LARGE SCALE GENOMIC DNA]</scope>
    <source>
        <strain evidence="1 2">PU5-4</strain>
    </source>
</reference>